<reference evidence="1 2" key="1">
    <citation type="submission" date="2019-05" db="EMBL/GenBank/DDBJ databases">
        <title>Streptomyces marianii sp. nov., a novel marine actinomycete from southern coast of India.</title>
        <authorList>
            <person name="Iniyan A.M."/>
            <person name="Wink J."/>
            <person name="Ramprasad E."/>
            <person name="Ramana C.V."/>
            <person name="Bunk B."/>
            <person name="Sproer C."/>
            <person name="Joseph F.-J.R.S."/>
            <person name="Vincent S.G.P."/>
        </authorList>
    </citation>
    <scope>NUCLEOTIDE SEQUENCE [LARGE SCALE GENOMIC DNA]</scope>
    <source>
        <strain evidence="1 2">ICN19</strain>
    </source>
</reference>
<evidence type="ECO:0000313" key="2">
    <source>
        <dbReference type="Proteomes" id="UP000305921"/>
    </source>
</evidence>
<keyword evidence="2" id="KW-1185">Reference proteome</keyword>
<evidence type="ECO:0000313" key="1">
    <source>
        <dbReference type="EMBL" id="TLQ39417.1"/>
    </source>
</evidence>
<dbReference type="EMBL" id="VAWE01000002">
    <property type="protein sequence ID" value="TLQ39417.1"/>
    <property type="molecule type" value="Genomic_DNA"/>
</dbReference>
<protein>
    <submittedName>
        <fullName evidence="1">Uncharacterized protein</fullName>
    </submittedName>
</protein>
<dbReference type="RefSeq" id="WP_138058227.1">
    <property type="nucleotide sequence ID" value="NZ_VAWE01000002.1"/>
</dbReference>
<sequence length="110" mass="11360">MTAPDDLHDTERTTAELAEVMFSGNVIEVRFGALLTFRVSLSGVDILVRHSLSSDQIVSLASGLGRGQVPIPTAAPPRSGAPLIVDPGEAALLSRALEARATLVGGSPSL</sequence>
<proteinExistence type="predicted"/>
<dbReference type="AlphaFoldDB" id="A0A5R9DS23"/>
<accession>A0A5R9DS23</accession>
<name>A0A5R9DS23_9ACTN</name>
<organism evidence="1 2">
    <name type="scientific">Streptomyces marianii</name>
    <dbReference type="NCBI Taxonomy" id="1817406"/>
    <lineage>
        <taxon>Bacteria</taxon>
        <taxon>Bacillati</taxon>
        <taxon>Actinomycetota</taxon>
        <taxon>Actinomycetes</taxon>
        <taxon>Kitasatosporales</taxon>
        <taxon>Streptomycetaceae</taxon>
        <taxon>Streptomyces</taxon>
    </lineage>
</organism>
<comment type="caution">
    <text evidence="1">The sequence shown here is derived from an EMBL/GenBank/DDBJ whole genome shotgun (WGS) entry which is preliminary data.</text>
</comment>
<gene>
    <name evidence="1" type="ORF">FEF34_39250</name>
</gene>
<dbReference type="Proteomes" id="UP000305921">
    <property type="component" value="Unassembled WGS sequence"/>
</dbReference>
<dbReference type="OrthoDB" id="4280121at2"/>